<accession>A0AAD7YGV4</accession>
<dbReference type="InterPro" id="IPR000477">
    <property type="entry name" value="RT_dom"/>
</dbReference>
<dbReference type="EMBL" id="JARGEI010000018">
    <property type="protein sequence ID" value="KAJ8715605.1"/>
    <property type="molecule type" value="Genomic_DNA"/>
</dbReference>
<dbReference type="SUPFAM" id="SSF56672">
    <property type="entry name" value="DNA/RNA polymerases"/>
    <property type="match status" value="1"/>
</dbReference>
<gene>
    <name evidence="2" type="ORF">PYW07_010087</name>
</gene>
<evidence type="ECO:0000259" key="1">
    <source>
        <dbReference type="PROSITE" id="PS50878"/>
    </source>
</evidence>
<comment type="caution">
    <text evidence="2">The sequence shown here is derived from an EMBL/GenBank/DDBJ whole genome shotgun (WGS) entry which is preliminary data.</text>
</comment>
<protein>
    <recommendedName>
        <fullName evidence="1">Reverse transcriptase domain-containing protein</fullName>
    </recommendedName>
</protein>
<sequence>MDILAVKHSKGDFREFWKMTNSLNVRPGLPVSVDGIKDPVEIANLFKNHFAVKSLLEPAVQVLSADVSGQLVGTSFRAKDVSETIRNISRGKSPGHDGLSIEHLQYAGSHISRVLAMFYSLCVSHAYLPAECMRTVVVPVVKNKTGDLTDKSNYRPISLATIIAKVFDGLLNTQLNKYVTLHDNQFGFRPRLSTESAILCLKQTVKYYTDRKTPVYACFLDLSKAFDLVGYELLWDKLKSINLPQELISIFQYWYANQINTVRWAGTMSYPYQLECGVRQGGLTSPTLFNLYINGLIVALSGRHVGCHIDGVCVNNLSYADDMVLLSASVCGLRKLIRTCEEYACGHGLLYNGKKSQFMVFEAGGARCPDTIPQIKLCDVPLERVSQFKYLGHLLTTDLKDHADMERERRALSIRANMIARRFARCSGEVKVALFRAYCTSLYSCSLWADYSKKSYSALRVQYNNAFRAVMGLPRICSASGMFAEARTDCFHATMRKRAASLLRRVRGSPNAVLAMFATRMDCYILRHCSGRHLAVQETCRHY</sequence>
<dbReference type="Proteomes" id="UP001231518">
    <property type="component" value="Chromosome 24"/>
</dbReference>
<evidence type="ECO:0000313" key="2">
    <source>
        <dbReference type="EMBL" id="KAJ8715605.1"/>
    </source>
</evidence>
<dbReference type="AlphaFoldDB" id="A0AAD7YGV4"/>
<dbReference type="InterPro" id="IPR043502">
    <property type="entry name" value="DNA/RNA_pol_sf"/>
</dbReference>
<dbReference type="GO" id="GO:0071897">
    <property type="term" value="P:DNA biosynthetic process"/>
    <property type="evidence" value="ECO:0007669"/>
    <property type="project" value="UniProtKB-ARBA"/>
</dbReference>
<dbReference type="CDD" id="cd01650">
    <property type="entry name" value="RT_nLTR_like"/>
    <property type="match status" value="1"/>
</dbReference>
<evidence type="ECO:0000313" key="3">
    <source>
        <dbReference type="Proteomes" id="UP001231518"/>
    </source>
</evidence>
<feature type="domain" description="Reverse transcriptase" evidence="1">
    <location>
        <begin position="122"/>
        <end position="395"/>
    </location>
</feature>
<keyword evidence="3" id="KW-1185">Reference proteome</keyword>
<organism evidence="2 3">
    <name type="scientific">Mythimna separata</name>
    <name type="common">Oriental armyworm</name>
    <name type="synonym">Pseudaletia separata</name>
    <dbReference type="NCBI Taxonomy" id="271217"/>
    <lineage>
        <taxon>Eukaryota</taxon>
        <taxon>Metazoa</taxon>
        <taxon>Ecdysozoa</taxon>
        <taxon>Arthropoda</taxon>
        <taxon>Hexapoda</taxon>
        <taxon>Insecta</taxon>
        <taxon>Pterygota</taxon>
        <taxon>Neoptera</taxon>
        <taxon>Endopterygota</taxon>
        <taxon>Lepidoptera</taxon>
        <taxon>Glossata</taxon>
        <taxon>Ditrysia</taxon>
        <taxon>Noctuoidea</taxon>
        <taxon>Noctuidae</taxon>
        <taxon>Noctuinae</taxon>
        <taxon>Hadenini</taxon>
        <taxon>Mythimna</taxon>
    </lineage>
</organism>
<dbReference type="Pfam" id="PF00078">
    <property type="entry name" value="RVT_1"/>
    <property type="match status" value="1"/>
</dbReference>
<name>A0AAD7YGV4_MYTSE</name>
<dbReference type="PANTHER" id="PTHR47027">
    <property type="entry name" value="REVERSE TRANSCRIPTASE DOMAIN-CONTAINING PROTEIN"/>
    <property type="match status" value="1"/>
</dbReference>
<dbReference type="PANTHER" id="PTHR47027:SF30">
    <property type="entry name" value="THAP-TYPE DOMAIN-CONTAINING PROTEIN"/>
    <property type="match status" value="1"/>
</dbReference>
<reference evidence="2" key="1">
    <citation type="submission" date="2023-03" db="EMBL/GenBank/DDBJ databases">
        <title>Chromosome-level genomes of two armyworms, Mythimna separata and Mythimna loreyi, provide insights into the biosynthesis and reception of sex pheromones.</title>
        <authorList>
            <person name="Zhao H."/>
        </authorList>
    </citation>
    <scope>NUCLEOTIDE SEQUENCE</scope>
    <source>
        <strain evidence="2">BeijingLab</strain>
        <tissue evidence="2">Pupa</tissue>
    </source>
</reference>
<dbReference type="PROSITE" id="PS50878">
    <property type="entry name" value="RT_POL"/>
    <property type="match status" value="1"/>
</dbReference>
<proteinExistence type="predicted"/>